<reference evidence="9" key="1">
    <citation type="submission" date="2021-01" db="EMBL/GenBank/DDBJ databases">
        <authorList>
            <person name="Zahm M."/>
            <person name="Roques C."/>
            <person name="Cabau C."/>
            <person name="Klopp C."/>
            <person name="Donnadieu C."/>
            <person name="Jouanno E."/>
            <person name="Lampietro C."/>
            <person name="Louis A."/>
            <person name="Herpin A."/>
            <person name="Echchiki A."/>
            <person name="Berthelot C."/>
            <person name="Parey E."/>
            <person name="Roest-Crollius H."/>
            <person name="Braasch I."/>
            <person name="Postlethwait J."/>
            <person name="Bobe J."/>
            <person name="Montfort J."/>
            <person name="Bouchez O."/>
            <person name="Begum T."/>
            <person name="Mejri S."/>
            <person name="Adams A."/>
            <person name="Chen W.-J."/>
            <person name="Guiguen Y."/>
        </authorList>
    </citation>
    <scope>NUCLEOTIDE SEQUENCE</scope>
    <source>
        <tissue evidence="9">Blood</tissue>
    </source>
</reference>
<dbReference type="EMBL" id="JAERUA010000022">
    <property type="protein sequence ID" value="KAI1884496.1"/>
    <property type="molecule type" value="Genomic_DNA"/>
</dbReference>
<dbReference type="PRINTS" id="PR00452">
    <property type="entry name" value="SH3DOMAIN"/>
</dbReference>
<feature type="region of interest" description="Disordered" evidence="6">
    <location>
        <begin position="175"/>
        <end position="218"/>
    </location>
</feature>
<evidence type="ECO:0000256" key="2">
    <source>
        <dbReference type="ARBA" id="ARBA00022999"/>
    </source>
</evidence>
<sequence>MEAYGKYDFSATAEDELSFRMGDVLKILGTNDNWYKAEFHGHEGYVPINYVDRPIPSWFQEHASRTLAEEMLKARQLGAFLIRGSQSSPGEFSISVKHEFDVQHFKVMKDNKGQYFLWPDMKFSSINRLVDHYKTSSISRQMQLFLQDGSRNDMAPPMHMPKPMPMPMSMSMAPPMTAPLAPPMAPPTQGKRSSLPERGLTPMEGTGVPQLFRSSQSF</sequence>
<dbReference type="OrthoDB" id="10255964at2759"/>
<evidence type="ECO:0000313" key="9">
    <source>
        <dbReference type="EMBL" id="KAI1884496.1"/>
    </source>
</evidence>
<keyword evidence="2 4" id="KW-0727">SH2 domain</keyword>
<dbReference type="InterPro" id="IPR001452">
    <property type="entry name" value="SH3_domain"/>
</dbReference>
<evidence type="ECO:0000256" key="6">
    <source>
        <dbReference type="SAM" id="MobiDB-lite"/>
    </source>
</evidence>
<dbReference type="InterPro" id="IPR036860">
    <property type="entry name" value="SH2_dom_sf"/>
</dbReference>
<protein>
    <submittedName>
        <fullName evidence="9">Uncharacterized protein</fullName>
    </submittedName>
</protein>
<dbReference type="Gene3D" id="3.30.505.10">
    <property type="entry name" value="SH2 domain"/>
    <property type="match status" value="1"/>
</dbReference>
<dbReference type="PROSITE" id="PS50002">
    <property type="entry name" value="SH3"/>
    <property type="match status" value="1"/>
</dbReference>
<dbReference type="AlphaFoldDB" id="A0A8T3CJ35"/>
<dbReference type="InterPro" id="IPR036028">
    <property type="entry name" value="SH3-like_dom_sf"/>
</dbReference>
<proteinExistence type="predicted"/>
<dbReference type="InterPro" id="IPR000980">
    <property type="entry name" value="SH2"/>
</dbReference>
<dbReference type="SUPFAM" id="SSF55550">
    <property type="entry name" value="SH2 domain"/>
    <property type="match status" value="1"/>
</dbReference>
<dbReference type="PROSITE" id="PS50001">
    <property type="entry name" value="SH2"/>
    <property type="match status" value="1"/>
</dbReference>
<dbReference type="SMART" id="SM00326">
    <property type="entry name" value="SH3"/>
    <property type="match status" value="1"/>
</dbReference>
<evidence type="ECO:0000259" key="8">
    <source>
        <dbReference type="PROSITE" id="PS50002"/>
    </source>
</evidence>
<evidence type="ECO:0000256" key="1">
    <source>
        <dbReference type="ARBA" id="ARBA00022443"/>
    </source>
</evidence>
<dbReference type="SMART" id="SM00252">
    <property type="entry name" value="SH2"/>
    <property type="match status" value="1"/>
</dbReference>
<feature type="domain" description="SH3" evidence="8">
    <location>
        <begin position="1"/>
        <end position="56"/>
    </location>
</feature>
<feature type="compositionally biased region" description="Pro residues" evidence="6">
    <location>
        <begin position="176"/>
        <end position="186"/>
    </location>
</feature>
<evidence type="ECO:0000256" key="5">
    <source>
        <dbReference type="PROSITE-ProRule" id="PRU00192"/>
    </source>
</evidence>
<accession>A0A8T3CJ35</accession>
<dbReference type="PANTHER" id="PTHR46037">
    <property type="entry name" value="PROTEIN ENHANCER OF SEVENLESS 2B"/>
    <property type="match status" value="1"/>
</dbReference>
<dbReference type="InterPro" id="IPR043539">
    <property type="entry name" value="Grb2-like"/>
</dbReference>
<evidence type="ECO:0000313" key="10">
    <source>
        <dbReference type="Proteomes" id="UP000829720"/>
    </source>
</evidence>
<evidence type="ECO:0000256" key="4">
    <source>
        <dbReference type="PROSITE-ProRule" id="PRU00191"/>
    </source>
</evidence>
<dbReference type="SUPFAM" id="SSF50044">
    <property type="entry name" value="SH3-domain"/>
    <property type="match status" value="1"/>
</dbReference>
<keyword evidence="1 5" id="KW-0728">SH3 domain</keyword>
<dbReference type="Pfam" id="PF00017">
    <property type="entry name" value="SH2"/>
    <property type="match status" value="1"/>
</dbReference>
<feature type="domain" description="SH2" evidence="7">
    <location>
        <begin position="58"/>
        <end position="158"/>
    </location>
</feature>
<keyword evidence="3" id="KW-0449">Lipoprotein</keyword>
<dbReference type="CDD" id="cd09941">
    <property type="entry name" value="SH2_Grb2_like"/>
    <property type="match status" value="1"/>
</dbReference>
<organism evidence="9 10">
    <name type="scientific">Albula goreensis</name>
    <dbReference type="NCBI Taxonomy" id="1534307"/>
    <lineage>
        <taxon>Eukaryota</taxon>
        <taxon>Metazoa</taxon>
        <taxon>Chordata</taxon>
        <taxon>Craniata</taxon>
        <taxon>Vertebrata</taxon>
        <taxon>Euteleostomi</taxon>
        <taxon>Actinopterygii</taxon>
        <taxon>Neopterygii</taxon>
        <taxon>Teleostei</taxon>
        <taxon>Albuliformes</taxon>
        <taxon>Albulidae</taxon>
        <taxon>Albula</taxon>
    </lineage>
</organism>
<dbReference type="Pfam" id="PF00018">
    <property type="entry name" value="SH3_1"/>
    <property type="match status" value="1"/>
</dbReference>
<gene>
    <name evidence="9" type="ORF">AGOR_G00226980</name>
</gene>
<evidence type="ECO:0000256" key="3">
    <source>
        <dbReference type="ARBA" id="ARBA00023288"/>
    </source>
</evidence>
<keyword evidence="10" id="KW-1185">Reference proteome</keyword>
<name>A0A8T3CJ35_9TELE</name>
<dbReference type="Proteomes" id="UP000829720">
    <property type="component" value="Unassembled WGS sequence"/>
</dbReference>
<dbReference type="Gene3D" id="2.30.30.40">
    <property type="entry name" value="SH3 Domains"/>
    <property type="match status" value="1"/>
</dbReference>
<evidence type="ECO:0000259" key="7">
    <source>
        <dbReference type="PROSITE" id="PS50001"/>
    </source>
</evidence>
<dbReference type="PRINTS" id="PR00401">
    <property type="entry name" value="SH2DOMAIN"/>
</dbReference>
<comment type="caution">
    <text evidence="9">The sequence shown here is derived from an EMBL/GenBank/DDBJ whole genome shotgun (WGS) entry which is preliminary data.</text>
</comment>